<feature type="domain" description="SET" evidence="8">
    <location>
        <begin position="527"/>
        <end position="642"/>
    </location>
</feature>
<dbReference type="PANTHER" id="PTHR45747:SF4">
    <property type="entry name" value="HISTONE-LYSINE N-METHYLTRANSFERASE E(Z)"/>
    <property type="match status" value="1"/>
</dbReference>
<dbReference type="GO" id="GO:0032259">
    <property type="term" value="P:methylation"/>
    <property type="evidence" value="ECO:0007669"/>
    <property type="project" value="UniProtKB-KW"/>
</dbReference>
<dbReference type="PROSITE" id="PS51633">
    <property type="entry name" value="CXC"/>
    <property type="match status" value="1"/>
</dbReference>
<evidence type="ECO:0000256" key="2">
    <source>
        <dbReference type="ARBA" id="ARBA00022679"/>
    </source>
</evidence>
<accession>A0A9N9FJ06</accession>
<evidence type="ECO:0000259" key="8">
    <source>
        <dbReference type="PROSITE" id="PS50280"/>
    </source>
</evidence>
<dbReference type="Gene3D" id="2.170.270.10">
    <property type="entry name" value="SET domain"/>
    <property type="match status" value="1"/>
</dbReference>
<gene>
    <name evidence="10" type="ORF">PBRASI_LOCUS4523</name>
</gene>
<name>A0A9N9FJ06_9GLOM</name>
<dbReference type="GO" id="GO:0140951">
    <property type="term" value="F:histone H3K27 trimethyltransferase activity"/>
    <property type="evidence" value="ECO:0007669"/>
    <property type="project" value="UniProtKB-EC"/>
</dbReference>
<keyword evidence="3" id="KW-0949">S-adenosyl-L-methionine</keyword>
<keyword evidence="11" id="KW-1185">Reference proteome</keyword>
<sequence>MKRVESEDSVLREEIKSALEKSRNEHYTIKKAETKACIQHNYERLYTLLDASDTYDSVPLRLAVEPYPTVATTETSNKSSAKKDRKPECKIQLRSYSSCGILEDNMVDTYSCVVIPEVKGLPLYTLWTPIRRNFKTPDDPVLRHVSYFGEESDSEDGVNYTDVYENIMVGRKARNVDADKIRLRTMKNVFDSHRIGVSALVKKVNGSRKYKVIKSTPNERNVTHHSDMSTVDQVITEFASFFKRKGSISLVKWYLENAYRIGGTGINRIMRVDTNNSTSQTDSVGHHRLLAPLSKLWCRLCYVYDCKLHGGKYQPFLNKKRPRVRPTAQSCGPSCYMNATFDTKPRLNEWNLLENDLCKTAMDILGNNYCVLATIIRTKTCAQVYVRVQAYSLPDEMMIDDSAPSSSDESKGRKIKRGVSKIEINAENHSEYRPCYHPGRTCDMNCPCKKGNRYCEKYCQCDADCPRRFPGCHCAEKVCSNRGCVCYANYRECDPDVCGCLTCETTTGFHFDRRPCKNMALQRGKAKHTIIGISTVAGWGLFLREHAKKNDFLGEYKGEVITQAEADRRGKVYDKRGISFLFNLNKEYVVDATRKGNKFRFINHSNEPNCFARVMLVNSEHRIGIYAKVDLIPGEELFFDYAYDGEALRFVPREREILQREMLWERHLAQQRELSQKRERPLERKLPRKIQLSKERKPSNEKRPILERELSQELQAMEISQDFQGMELLQENNVFEENELSHERESLQRNELTHQRILAQECELIQPNGISKLNELIQQNELVQASRQGQGYESVHYQLVQPKQLVQQNEFVQIEFRQQGEMIEEIDPSELLLFDD</sequence>
<keyword evidence="1" id="KW-0489">Methyltransferase</keyword>
<feature type="region of interest" description="Disordered" evidence="7">
    <location>
        <begin position="675"/>
        <end position="705"/>
    </location>
</feature>
<dbReference type="InterPro" id="IPR046341">
    <property type="entry name" value="SET_dom_sf"/>
</dbReference>
<dbReference type="AlphaFoldDB" id="A0A9N9FJ06"/>
<dbReference type="SMART" id="SM00317">
    <property type="entry name" value="SET"/>
    <property type="match status" value="1"/>
</dbReference>
<evidence type="ECO:0000256" key="7">
    <source>
        <dbReference type="SAM" id="MobiDB-lite"/>
    </source>
</evidence>
<feature type="compositionally biased region" description="Basic and acidic residues" evidence="7">
    <location>
        <begin position="692"/>
        <end position="705"/>
    </location>
</feature>
<comment type="catalytic activity">
    <reaction evidence="6">
        <text>L-lysyl(27)-[histone H3] + 3 S-adenosyl-L-methionine = N(6),N(6),N(6)-trimethyl-L-lysyl(27)-[histone H3] + 3 S-adenosyl-L-homocysteine + 3 H(+)</text>
        <dbReference type="Rhea" id="RHEA:60292"/>
        <dbReference type="Rhea" id="RHEA-COMP:15535"/>
        <dbReference type="Rhea" id="RHEA-COMP:15548"/>
        <dbReference type="ChEBI" id="CHEBI:15378"/>
        <dbReference type="ChEBI" id="CHEBI:29969"/>
        <dbReference type="ChEBI" id="CHEBI:57856"/>
        <dbReference type="ChEBI" id="CHEBI:59789"/>
        <dbReference type="ChEBI" id="CHEBI:61961"/>
        <dbReference type="EC" id="2.1.1.356"/>
    </reaction>
</comment>
<dbReference type="PANTHER" id="PTHR45747">
    <property type="entry name" value="HISTONE-LYSINE N-METHYLTRANSFERASE E(Z)"/>
    <property type="match status" value="1"/>
</dbReference>
<evidence type="ECO:0000259" key="9">
    <source>
        <dbReference type="PROSITE" id="PS51633"/>
    </source>
</evidence>
<dbReference type="PROSITE" id="PS50280">
    <property type="entry name" value="SET"/>
    <property type="match status" value="1"/>
</dbReference>
<dbReference type="EMBL" id="CAJVPI010000475">
    <property type="protein sequence ID" value="CAG8539687.1"/>
    <property type="molecule type" value="Genomic_DNA"/>
</dbReference>
<feature type="domain" description="CXC" evidence="9">
    <location>
        <begin position="412"/>
        <end position="520"/>
    </location>
</feature>
<evidence type="ECO:0000256" key="3">
    <source>
        <dbReference type="ARBA" id="ARBA00022691"/>
    </source>
</evidence>
<keyword evidence="2" id="KW-0808">Transferase</keyword>
<dbReference type="GO" id="GO:0031507">
    <property type="term" value="P:heterochromatin formation"/>
    <property type="evidence" value="ECO:0007669"/>
    <property type="project" value="TreeGrafter"/>
</dbReference>
<dbReference type="GO" id="GO:0035098">
    <property type="term" value="C:ESC/E(Z) complex"/>
    <property type="evidence" value="ECO:0007669"/>
    <property type="project" value="TreeGrafter"/>
</dbReference>
<evidence type="ECO:0000313" key="11">
    <source>
        <dbReference type="Proteomes" id="UP000789739"/>
    </source>
</evidence>
<dbReference type="Proteomes" id="UP000789739">
    <property type="component" value="Unassembled WGS sequence"/>
</dbReference>
<dbReference type="GO" id="GO:0003682">
    <property type="term" value="F:chromatin binding"/>
    <property type="evidence" value="ECO:0007669"/>
    <property type="project" value="TreeGrafter"/>
</dbReference>
<comment type="caution">
    <text evidence="10">The sequence shown here is derived from an EMBL/GenBank/DDBJ whole genome shotgun (WGS) entry which is preliminary data.</text>
</comment>
<evidence type="ECO:0000256" key="6">
    <source>
        <dbReference type="ARBA" id="ARBA00048568"/>
    </source>
</evidence>
<evidence type="ECO:0000256" key="5">
    <source>
        <dbReference type="ARBA" id="ARBA00023163"/>
    </source>
</evidence>
<dbReference type="FunFam" id="2.170.270.10:FF:000001">
    <property type="entry name" value="Putative histone-lysine N-methyltransferase EZH2"/>
    <property type="match status" value="1"/>
</dbReference>
<feature type="compositionally biased region" description="Basic and acidic residues" evidence="7">
    <location>
        <begin position="675"/>
        <end position="685"/>
    </location>
</feature>
<dbReference type="OrthoDB" id="308383at2759"/>
<dbReference type="Pfam" id="PF00856">
    <property type="entry name" value="SET"/>
    <property type="match status" value="1"/>
</dbReference>
<organism evidence="10 11">
    <name type="scientific">Paraglomus brasilianum</name>
    <dbReference type="NCBI Taxonomy" id="144538"/>
    <lineage>
        <taxon>Eukaryota</taxon>
        <taxon>Fungi</taxon>
        <taxon>Fungi incertae sedis</taxon>
        <taxon>Mucoromycota</taxon>
        <taxon>Glomeromycotina</taxon>
        <taxon>Glomeromycetes</taxon>
        <taxon>Paraglomerales</taxon>
        <taxon>Paraglomeraceae</taxon>
        <taxon>Paraglomus</taxon>
    </lineage>
</organism>
<proteinExistence type="predicted"/>
<evidence type="ECO:0000256" key="4">
    <source>
        <dbReference type="ARBA" id="ARBA00023015"/>
    </source>
</evidence>
<dbReference type="InterPro" id="IPR001214">
    <property type="entry name" value="SET_dom"/>
</dbReference>
<reference evidence="10" key="1">
    <citation type="submission" date="2021-06" db="EMBL/GenBank/DDBJ databases">
        <authorList>
            <person name="Kallberg Y."/>
            <person name="Tangrot J."/>
            <person name="Rosling A."/>
        </authorList>
    </citation>
    <scope>NUCLEOTIDE SEQUENCE</scope>
    <source>
        <strain evidence="10">BR232B</strain>
    </source>
</reference>
<dbReference type="InterPro" id="IPR045318">
    <property type="entry name" value="EZH1/2-like"/>
</dbReference>
<dbReference type="InterPro" id="IPR026489">
    <property type="entry name" value="CXC_dom"/>
</dbReference>
<evidence type="ECO:0000256" key="1">
    <source>
        <dbReference type="ARBA" id="ARBA00022603"/>
    </source>
</evidence>
<protein>
    <submittedName>
        <fullName evidence="10">2854_t:CDS:1</fullName>
    </submittedName>
</protein>
<keyword evidence="4" id="KW-0805">Transcription regulation</keyword>
<dbReference type="SUPFAM" id="SSF82199">
    <property type="entry name" value="SET domain"/>
    <property type="match status" value="1"/>
</dbReference>
<dbReference type="CDD" id="cd10519">
    <property type="entry name" value="SET_EZH"/>
    <property type="match status" value="1"/>
</dbReference>
<evidence type="ECO:0000313" key="10">
    <source>
        <dbReference type="EMBL" id="CAG8539687.1"/>
    </source>
</evidence>
<keyword evidence="5" id="KW-0804">Transcription</keyword>